<dbReference type="Gene3D" id="3.90.550.10">
    <property type="entry name" value="Spore Coat Polysaccharide Biosynthesis Protein SpsA, Chain A"/>
    <property type="match status" value="1"/>
</dbReference>
<feature type="region of interest" description="Disordered" evidence="4">
    <location>
        <begin position="529"/>
        <end position="561"/>
    </location>
</feature>
<name>A0A2N8RFW4_STUST</name>
<evidence type="ECO:0000256" key="1">
    <source>
        <dbReference type="ARBA" id="ARBA00006739"/>
    </source>
</evidence>
<keyword evidence="2" id="KW-0328">Glycosyltransferase</keyword>
<dbReference type="Proteomes" id="UP000236003">
    <property type="component" value="Unassembled WGS sequence"/>
</dbReference>
<evidence type="ECO:0000313" key="6">
    <source>
        <dbReference type="EMBL" id="PNF59976.1"/>
    </source>
</evidence>
<dbReference type="PANTHER" id="PTHR43179:SF12">
    <property type="entry name" value="GALACTOFURANOSYLTRANSFERASE GLFT2"/>
    <property type="match status" value="1"/>
</dbReference>
<proteinExistence type="inferred from homology"/>
<comment type="similarity">
    <text evidence="1">Belongs to the glycosyltransferase 2 family.</text>
</comment>
<organism evidence="6 7">
    <name type="scientific">Stutzerimonas stutzeri</name>
    <name type="common">Pseudomonas stutzeri</name>
    <dbReference type="NCBI Taxonomy" id="316"/>
    <lineage>
        <taxon>Bacteria</taxon>
        <taxon>Pseudomonadati</taxon>
        <taxon>Pseudomonadota</taxon>
        <taxon>Gammaproteobacteria</taxon>
        <taxon>Pseudomonadales</taxon>
        <taxon>Pseudomonadaceae</taxon>
        <taxon>Stutzerimonas</taxon>
    </lineage>
</organism>
<evidence type="ECO:0000256" key="4">
    <source>
        <dbReference type="SAM" id="MobiDB-lite"/>
    </source>
</evidence>
<protein>
    <submittedName>
        <fullName evidence="6">Glycosyl transferase</fullName>
    </submittedName>
</protein>
<dbReference type="Pfam" id="PF00535">
    <property type="entry name" value="Glycos_transf_2"/>
    <property type="match status" value="1"/>
</dbReference>
<comment type="caution">
    <text evidence="6">The sequence shown here is derived from an EMBL/GenBank/DDBJ whole genome shotgun (WGS) entry which is preliminary data.</text>
</comment>
<dbReference type="PANTHER" id="PTHR43179">
    <property type="entry name" value="RHAMNOSYLTRANSFERASE WBBL"/>
    <property type="match status" value="1"/>
</dbReference>
<keyword evidence="3 6" id="KW-0808">Transferase</keyword>
<dbReference type="RefSeq" id="WP_102820415.1">
    <property type="nucleotide sequence ID" value="NZ_JAMOHR010000006.1"/>
</dbReference>
<dbReference type="EMBL" id="POUM01000006">
    <property type="protein sequence ID" value="PNF59976.1"/>
    <property type="molecule type" value="Genomic_DNA"/>
</dbReference>
<feature type="domain" description="Glycosyltransferase 2-like" evidence="5">
    <location>
        <begin position="263"/>
        <end position="437"/>
    </location>
</feature>
<accession>A0A2N8RFW4</accession>
<evidence type="ECO:0000259" key="5">
    <source>
        <dbReference type="Pfam" id="PF00535"/>
    </source>
</evidence>
<dbReference type="GO" id="GO:0016757">
    <property type="term" value="F:glycosyltransferase activity"/>
    <property type="evidence" value="ECO:0007669"/>
    <property type="project" value="UniProtKB-KW"/>
</dbReference>
<evidence type="ECO:0000256" key="3">
    <source>
        <dbReference type="ARBA" id="ARBA00022679"/>
    </source>
</evidence>
<dbReference type="InterPro" id="IPR029044">
    <property type="entry name" value="Nucleotide-diphossugar_trans"/>
</dbReference>
<gene>
    <name evidence="6" type="ORF">CXK99_09150</name>
</gene>
<sequence>MLSALFHERLAAGDTVSSLNALELALQTPAYRDEALVWKGLLALRERKMSAAFLPLAIASERFPKRAELKALLGHCLSSIAPAELVISVLRAALVSFPADPELRLQYWRTRQAVCAADELAAEVASQLAYIDHPSELKLALQLLKRGDGAPLTFGVVEYDPVRGAIIGWAVDLQNPDRPPMLRLEAGSVTAEIPADQSSVLLTKAGLPAGHGGIFVRLPRPVDSLRVSFCQGAELIGSPVAAVARFEPPVLGDESPAKQPVDILLPIYKGTEATLGCLKSLLSSSQHNRTPHRIIVLDDFSPDPALVQAVEELARKNKLTHIRRPANLGFIRNMNRGMALNPASDVVWLNADTLVHGNWLDRLRAAAYQAPDIASVTPWSNNGELMSFPQSRVCHPMPSAKMHARLDSLARKSGLAPVEIEVGCGFCLYIKRDALNDVGYLDEVELRRGYGEESDWCLRARGNGWRHLGATNVFVAHAGGHSFGPEKALRVFQNNAVLRRRYPDAESRFDAFVARDSLRPAREALQRLVDRELTQPSSGKARADQSVEKNVSQSSQPRLAGSAELPGQCWLIADRLNNQAIGEQWLGLARQLARQRQPISLLLIEDSPWEVQLLATGRVTRLPVVEGLNAMQVAQLCDTRLALSLDETSRILPNGPCYSTQLAIEHQLPLYAPSSSGLSALGALSIELLQPYLTEPACA</sequence>
<reference evidence="6 7" key="1">
    <citation type="submission" date="2018-01" db="EMBL/GenBank/DDBJ databases">
        <title>Denitrification phenotypes of diverse strains of Pseudomonas stutzeri.</title>
        <authorList>
            <person name="Milligan D.A."/>
            <person name="Bergaust L."/>
            <person name="Bakken L.R."/>
            <person name="Frostegard A."/>
        </authorList>
    </citation>
    <scope>NUCLEOTIDE SEQUENCE [LARGE SCALE GENOMIC DNA]</scope>
    <source>
        <strain evidence="6 7">CCUG 44592</strain>
    </source>
</reference>
<evidence type="ECO:0000256" key="2">
    <source>
        <dbReference type="ARBA" id="ARBA00022676"/>
    </source>
</evidence>
<evidence type="ECO:0000313" key="7">
    <source>
        <dbReference type="Proteomes" id="UP000236003"/>
    </source>
</evidence>
<feature type="compositionally biased region" description="Polar residues" evidence="4">
    <location>
        <begin position="548"/>
        <end position="557"/>
    </location>
</feature>
<dbReference type="SUPFAM" id="SSF53448">
    <property type="entry name" value="Nucleotide-diphospho-sugar transferases"/>
    <property type="match status" value="1"/>
</dbReference>
<dbReference type="AlphaFoldDB" id="A0A2N8RFW4"/>
<dbReference type="InterPro" id="IPR001173">
    <property type="entry name" value="Glyco_trans_2-like"/>
</dbReference>